<dbReference type="InterPro" id="IPR000259">
    <property type="entry name" value="Adhesion_dom_fimbrial"/>
</dbReference>
<comment type="similarity">
    <text evidence="2">Belongs to the fimbrial protein family.</text>
</comment>
<keyword evidence="4" id="KW-0281">Fimbrium</keyword>
<dbReference type="Pfam" id="PF00419">
    <property type="entry name" value="Fimbrial"/>
    <property type="match status" value="1"/>
</dbReference>
<dbReference type="GO" id="GO:0043709">
    <property type="term" value="P:cell adhesion involved in single-species biofilm formation"/>
    <property type="evidence" value="ECO:0007669"/>
    <property type="project" value="TreeGrafter"/>
</dbReference>
<dbReference type="PANTHER" id="PTHR33420:SF3">
    <property type="entry name" value="FIMBRIAL SUBUNIT ELFA"/>
    <property type="match status" value="1"/>
</dbReference>
<dbReference type="PANTHER" id="PTHR33420">
    <property type="entry name" value="FIMBRIAL SUBUNIT ELFA-RELATED"/>
    <property type="match status" value="1"/>
</dbReference>
<proteinExistence type="inferred from homology"/>
<dbReference type="KEGG" id="pcz:PCL1606_43300"/>
<feature type="domain" description="Fimbrial-type adhesion" evidence="5">
    <location>
        <begin position="61"/>
        <end position="195"/>
    </location>
</feature>
<evidence type="ECO:0000256" key="2">
    <source>
        <dbReference type="ARBA" id="ARBA00006671"/>
    </source>
</evidence>
<dbReference type="Proteomes" id="UP000032748">
    <property type="component" value="Chromosome"/>
</dbReference>
<dbReference type="Gene3D" id="2.60.40.1090">
    <property type="entry name" value="Fimbrial-type adhesion domain"/>
    <property type="match status" value="1"/>
</dbReference>
<dbReference type="PATRIC" id="fig|587753.10.peg.4328"/>
<dbReference type="AlphaFoldDB" id="A0A0D5Y466"/>
<evidence type="ECO:0000259" key="5">
    <source>
        <dbReference type="Pfam" id="PF00419"/>
    </source>
</evidence>
<dbReference type="GO" id="GO:0009289">
    <property type="term" value="C:pilus"/>
    <property type="evidence" value="ECO:0007669"/>
    <property type="project" value="UniProtKB-SubCell"/>
</dbReference>
<keyword evidence="3" id="KW-0732">Signal</keyword>
<gene>
    <name evidence="6" type="ORF">PCL1606_43300</name>
</gene>
<evidence type="ECO:0000313" key="7">
    <source>
        <dbReference type="Proteomes" id="UP000032748"/>
    </source>
</evidence>
<evidence type="ECO:0000313" key="6">
    <source>
        <dbReference type="EMBL" id="AKA25777.1"/>
    </source>
</evidence>
<protein>
    <submittedName>
        <fullName evidence="6">Fimbrial protein</fullName>
    </submittedName>
</protein>
<evidence type="ECO:0000256" key="4">
    <source>
        <dbReference type="ARBA" id="ARBA00023263"/>
    </source>
</evidence>
<organism evidence="6 7">
    <name type="scientific">Pseudomonas chlororaphis</name>
    <dbReference type="NCBI Taxonomy" id="587753"/>
    <lineage>
        <taxon>Bacteria</taxon>
        <taxon>Pseudomonadati</taxon>
        <taxon>Pseudomonadota</taxon>
        <taxon>Gammaproteobacteria</taxon>
        <taxon>Pseudomonadales</taxon>
        <taxon>Pseudomonadaceae</taxon>
        <taxon>Pseudomonas</taxon>
    </lineage>
</organism>
<dbReference type="InterPro" id="IPR008966">
    <property type="entry name" value="Adhesion_dom_sf"/>
</dbReference>
<comment type="subcellular location">
    <subcellularLocation>
        <location evidence="1">Fimbrium</location>
    </subcellularLocation>
</comment>
<dbReference type="InterPro" id="IPR036937">
    <property type="entry name" value="Adhesion_dom_fimbrial_sf"/>
</dbReference>
<accession>A0A0D5Y466</accession>
<sequence length="196" mass="21111">MNVIFVRTGRNVASGDILLDFKSLWQHEENNPNGKNMLTIQSQGKTKLVNDVMFAGCESIGAVVNVPMGKQVIQNIKTGNTKEVPFIFDVRCSGLPANTTAPVKVYFEGASLADGLLKLSNQGQSGVASGVGISLVNDKGVKLPFDIARSVQLDWNRSMADGEIYRFSGKAKYVPTTGTMTAGKADATMNFVLNYN</sequence>
<dbReference type="EMBL" id="CP011110">
    <property type="protein sequence ID" value="AKA25777.1"/>
    <property type="molecule type" value="Genomic_DNA"/>
</dbReference>
<evidence type="ECO:0000256" key="3">
    <source>
        <dbReference type="ARBA" id="ARBA00022729"/>
    </source>
</evidence>
<dbReference type="SUPFAM" id="SSF49401">
    <property type="entry name" value="Bacterial adhesins"/>
    <property type="match status" value="1"/>
</dbReference>
<reference evidence="6 7" key="1">
    <citation type="journal article" date="2015" name="Mol. Plant Microbe Interact.">
        <title>Comparative Genomic Analysis of Pseudomonas chlororaphis PCL1606 Reveals New Insight into Antifungal Compounds Involved in Biocontrol.</title>
        <authorList>
            <person name="Calderon C.E."/>
            <person name="Ramos C."/>
            <person name="de Vicente A."/>
            <person name="Cazorla F.M."/>
        </authorList>
    </citation>
    <scope>NUCLEOTIDE SEQUENCE [LARGE SCALE GENOMIC DNA]</scope>
    <source>
        <strain evidence="6 7">PCL1606</strain>
    </source>
</reference>
<evidence type="ECO:0000256" key="1">
    <source>
        <dbReference type="ARBA" id="ARBA00004561"/>
    </source>
</evidence>
<dbReference type="InterPro" id="IPR050263">
    <property type="entry name" value="Bact_Fimbrial_Adh_Pro"/>
</dbReference>
<name>A0A0D5Y466_9PSED</name>